<evidence type="ECO:0000256" key="11">
    <source>
        <dbReference type="ARBA" id="ARBA00023128"/>
    </source>
</evidence>
<dbReference type="SMART" id="SM01117">
    <property type="entry name" value="Cyt-b5"/>
    <property type="match status" value="1"/>
</dbReference>
<dbReference type="PANTHER" id="PTHR10578">
    <property type="entry name" value="S -2-HYDROXY-ACID OXIDASE-RELATED"/>
    <property type="match status" value="1"/>
</dbReference>
<keyword evidence="8" id="KW-0479">Metal-binding</keyword>
<proteinExistence type="inferred from homology"/>
<evidence type="ECO:0000256" key="12">
    <source>
        <dbReference type="ARBA" id="ARBA00052399"/>
    </source>
</evidence>
<dbReference type="OrthoDB" id="1925334at2759"/>
<comment type="catalytic activity">
    <reaction evidence="12">
        <text>(S)-lactate + 2 Fe(III)-[cytochrome c] = 2 Fe(II)-[cytochrome c] + pyruvate + 2 H(+)</text>
        <dbReference type="Rhea" id="RHEA:19909"/>
        <dbReference type="Rhea" id="RHEA-COMP:10350"/>
        <dbReference type="Rhea" id="RHEA-COMP:14399"/>
        <dbReference type="ChEBI" id="CHEBI:15361"/>
        <dbReference type="ChEBI" id="CHEBI:15378"/>
        <dbReference type="ChEBI" id="CHEBI:16651"/>
        <dbReference type="ChEBI" id="CHEBI:29033"/>
        <dbReference type="ChEBI" id="CHEBI:29034"/>
        <dbReference type="EC" id="1.1.2.3"/>
    </reaction>
    <physiologicalReaction direction="left-to-right" evidence="12">
        <dbReference type="Rhea" id="RHEA:19910"/>
    </physiologicalReaction>
</comment>
<keyword evidence="6" id="KW-0285">Flavoprotein</keyword>
<dbReference type="SUPFAM" id="SSF51395">
    <property type="entry name" value="FMN-linked oxidoreductases"/>
    <property type="match status" value="1"/>
</dbReference>
<dbReference type="Proteomes" id="UP000800200">
    <property type="component" value="Unassembled WGS sequence"/>
</dbReference>
<organism evidence="20 21">
    <name type="scientific">Zopfia rhizophila CBS 207.26</name>
    <dbReference type="NCBI Taxonomy" id="1314779"/>
    <lineage>
        <taxon>Eukaryota</taxon>
        <taxon>Fungi</taxon>
        <taxon>Dikarya</taxon>
        <taxon>Ascomycota</taxon>
        <taxon>Pezizomycotina</taxon>
        <taxon>Dothideomycetes</taxon>
        <taxon>Dothideomycetes incertae sedis</taxon>
        <taxon>Zopfiaceae</taxon>
        <taxon>Zopfia</taxon>
    </lineage>
</organism>
<evidence type="ECO:0000259" key="18">
    <source>
        <dbReference type="PROSITE" id="PS50255"/>
    </source>
</evidence>
<dbReference type="SUPFAM" id="SSF55856">
    <property type="entry name" value="Cytochrome b5-like heme/steroid binding domain"/>
    <property type="match status" value="1"/>
</dbReference>
<keyword evidence="7" id="KW-0288">FMN</keyword>
<evidence type="ECO:0000313" key="20">
    <source>
        <dbReference type="EMBL" id="KAF2180427.1"/>
    </source>
</evidence>
<keyword evidence="5" id="KW-0349">Heme</keyword>
<dbReference type="GO" id="GO:0046872">
    <property type="term" value="F:metal ion binding"/>
    <property type="evidence" value="ECO:0007669"/>
    <property type="project" value="UniProtKB-KW"/>
</dbReference>
<dbReference type="EMBL" id="ML994658">
    <property type="protein sequence ID" value="KAF2180427.1"/>
    <property type="molecule type" value="Genomic_DNA"/>
</dbReference>
<evidence type="ECO:0000256" key="17">
    <source>
        <dbReference type="SAM" id="MobiDB-lite"/>
    </source>
</evidence>
<feature type="region of interest" description="Disordered" evidence="17">
    <location>
        <begin position="97"/>
        <end position="118"/>
    </location>
</feature>
<comment type="similarity">
    <text evidence="13">In the C-terminal section; belongs to the FMN-dependent alpha-hydroxy acid dehydrogenase family.</text>
</comment>
<name>A0A6A6DLQ4_9PEZI</name>
<evidence type="ECO:0000256" key="10">
    <source>
        <dbReference type="ARBA" id="ARBA00023004"/>
    </source>
</evidence>
<evidence type="ECO:0000256" key="14">
    <source>
        <dbReference type="ARBA" id="ARBA00061589"/>
    </source>
</evidence>
<evidence type="ECO:0000256" key="15">
    <source>
        <dbReference type="ARBA" id="ARBA00066458"/>
    </source>
</evidence>
<evidence type="ECO:0000256" key="2">
    <source>
        <dbReference type="ARBA" id="ARBA00001970"/>
    </source>
</evidence>
<comment type="subcellular location">
    <subcellularLocation>
        <location evidence="3">Mitochondrion intermembrane space</location>
    </subcellularLocation>
</comment>
<dbReference type="Gene3D" id="3.10.120.10">
    <property type="entry name" value="Cytochrome b5-like heme/steroid binding domain"/>
    <property type="match status" value="1"/>
</dbReference>
<evidence type="ECO:0000256" key="5">
    <source>
        <dbReference type="ARBA" id="ARBA00022617"/>
    </source>
</evidence>
<comment type="similarity">
    <text evidence="14">In the N-terminal section; belongs to the cytochrome b5 family.</text>
</comment>
<evidence type="ECO:0000313" key="21">
    <source>
        <dbReference type="Proteomes" id="UP000800200"/>
    </source>
</evidence>
<evidence type="ECO:0000256" key="3">
    <source>
        <dbReference type="ARBA" id="ARBA00004569"/>
    </source>
</evidence>
<dbReference type="Pfam" id="PF01070">
    <property type="entry name" value="FMN_dh"/>
    <property type="match status" value="1"/>
</dbReference>
<evidence type="ECO:0000256" key="9">
    <source>
        <dbReference type="ARBA" id="ARBA00023002"/>
    </source>
</evidence>
<keyword evidence="11" id="KW-0496">Mitochondrion</keyword>
<evidence type="ECO:0000259" key="19">
    <source>
        <dbReference type="PROSITE" id="PS51349"/>
    </source>
</evidence>
<keyword evidence="10" id="KW-0408">Iron</keyword>
<feature type="domain" description="FMN hydroxy acid dehydrogenase" evidence="19">
    <location>
        <begin position="129"/>
        <end position="488"/>
    </location>
</feature>
<evidence type="ECO:0000256" key="8">
    <source>
        <dbReference type="ARBA" id="ARBA00022723"/>
    </source>
</evidence>
<evidence type="ECO:0000256" key="4">
    <source>
        <dbReference type="ARBA" id="ARBA00011881"/>
    </source>
</evidence>
<dbReference type="InterPro" id="IPR037458">
    <property type="entry name" value="L-MDH/L-LDH_FMN-bd"/>
</dbReference>
<protein>
    <recommendedName>
        <fullName evidence="16">L-lactate dehydrogenase (cytochrome)</fullName>
        <ecNumber evidence="15">1.1.2.3</ecNumber>
    </recommendedName>
</protein>
<dbReference type="AlphaFoldDB" id="A0A6A6DLQ4"/>
<dbReference type="InterPro" id="IPR037396">
    <property type="entry name" value="FMN_HAD"/>
</dbReference>
<evidence type="ECO:0000256" key="13">
    <source>
        <dbReference type="ARBA" id="ARBA00061137"/>
    </source>
</evidence>
<evidence type="ECO:0000256" key="7">
    <source>
        <dbReference type="ARBA" id="ARBA00022643"/>
    </source>
</evidence>
<feature type="domain" description="Cytochrome b5 heme-binding" evidence="18">
    <location>
        <begin position="4"/>
        <end position="81"/>
    </location>
</feature>
<reference evidence="20" key="1">
    <citation type="journal article" date="2020" name="Stud. Mycol.">
        <title>101 Dothideomycetes genomes: a test case for predicting lifestyles and emergence of pathogens.</title>
        <authorList>
            <person name="Haridas S."/>
            <person name="Albert R."/>
            <person name="Binder M."/>
            <person name="Bloem J."/>
            <person name="Labutti K."/>
            <person name="Salamov A."/>
            <person name="Andreopoulos B."/>
            <person name="Baker S."/>
            <person name="Barry K."/>
            <person name="Bills G."/>
            <person name="Bluhm B."/>
            <person name="Cannon C."/>
            <person name="Castanera R."/>
            <person name="Culley D."/>
            <person name="Daum C."/>
            <person name="Ezra D."/>
            <person name="Gonzalez J."/>
            <person name="Henrissat B."/>
            <person name="Kuo A."/>
            <person name="Liang C."/>
            <person name="Lipzen A."/>
            <person name="Lutzoni F."/>
            <person name="Magnuson J."/>
            <person name="Mondo S."/>
            <person name="Nolan M."/>
            <person name="Ohm R."/>
            <person name="Pangilinan J."/>
            <person name="Park H.-J."/>
            <person name="Ramirez L."/>
            <person name="Alfaro M."/>
            <person name="Sun H."/>
            <person name="Tritt A."/>
            <person name="Yoshinaga Y."/>
            <person name="Zwiers L.-H."/>
            <person name="Turgeon B."/>
            <person name="Goodwin S."/>
            <person name="Spatafora J."/>
            <person name="Crous P."/>
            <person name="Grigoriev I."/>
        </authorList>
    </citation>
    <scope>NUCLEOTIDE SEQUENCE</scope>
    <source>
        <strain evidence="20">CBS 207.26</strain>
    </source>
</reference>
<evidence type="ECO:0000256" key="16">
    <source>
        <dbReference type="ARBA" id="ARBA00068515"/>
    </source>
</evidence>
<dbReference type="GO" id="GO:0005758">
    <property type="term" value="C:mitochondrial intermembrane space"/>
    <property type="evidence" value="ECO:0007669"/>
    <property type="project" value="UniProtKB-SubCell"/>
</dbReference>
<sequence>MEVRQSLTLEDIKSHNNPSDCWIAISSKIWDVTEFLKVHPSGSEVILKYAGQDATQAYEEVHAPGMLEETLAADKFVGDLLPSNDIPPKSTIMEAAAAESSPPLQPSSSQPAPQPTQLPPQVAIVYDKPPLHSLISAHDFQEVASHTLTPKAWAFYSSAATDLITHTQNKALVRRVMFRPRILRDVKKVTMRRKILGCESEAPFFVSPAAMARLAHKDGECALARGVGGQGVIQCISSNASYPLSSIIHAGHASQPFFLQLYVNTDRPKTAELLRKAASLGVKGIFVTVDAPVPGKREADERIAAETVASAISGAVASNDKKGGGMGRLMAQYVDKSLRWEDLKWIKRVSGLPVVLKGVQSAADAMMAVRYGVEGIFLSNHGGRSLDGAQPSILVLLELHRVCPEIFDELEVYIDGGFERGSDILKAISLGATAVGIGRPYLYSLTYGEEGVEHLTQILKDELETSMRLCGITDIDQAHPGLVNTQDVDRLVALGVDHPYIRWRPRARI</sequence>
<dbReference type="FunFam" id="3.20.20.70:FF:000062">
    <property type="entry name" value="Cytochrome b2, mitochondrial, putative"/>
    <property type="match status" value="1"/>
</dbReference>
<dbReference type="GO" id="GO:0004460">
    <property type="term" value="F:L-lactate dehydrogenase (cytochrome) activity"/>
    <property type="evidence" value="ECO:0007669"/>
    <property type="project" value="UniProtKB-EC"/>
</dbReference>
<dbReference type="PROSITE" id="PS51349">
    <property type="entry name" value="FMN_HYDROXY_ACID_DH_2"/>
    <property type="match status" value="1"/>
</dbReference>
<dbReference type="InterPro" id="IPR001199">
    <property type="entry name" value="Cyt_B5-like_heme/steroid-bd"/>
</dbReference>
<dbReference type="PANTHER" id="PTHR10578:SF104">
    <property type="entry name" value="CYTOCHROME B2, MITOCHONDRIAL-RELATED"/>
    <property type="match status" value="1"/>
</dbReference>
<comment type="subunit">
    <text evidence="4">Homotetramer.</text>
</comment>
<evidence type="ECO:0000256" key="6">
    <source>
        <dbReference type="ARBA" id="ARBA00022630"/>
    </source>
</evidence>
<gene>
    <name evidence="20" type="ORF">K469DRAFT_592757</name>
</gene>
<dbReference type="Pfam" id="PF00173">
    <property type="entry name" value="Cyt-b5"/>
    <property type="match status" value="1"/>
</dbReference>
<dbReference type="InterPro" id="IPR000262">
    <property type="entry name" value="FMN-dep_DH"/>
</dbReference>
<dbReference type="Gene3D" id="3.20.20.70">
    <property type="entry name" value="Aldolase class I"/>
    <property type="match status" value="1"/>
</dbReference>
<comment type="cofactor">
    <cofactor evidence="1">
        <name>FMN</name>
        <dbReference type="ChEBI" id="CHEBI:58210"/>
    </cofactor>
</comment>
<keyword evidence="21" id="KW-1185">Reference proteome</keyword>
<comment type="cofactor">
    <cofactor evidence="2">
        <name>heme b</name>
        <dbReference type="ChEBI" id="CHEBI:60344"/>
    </cofactor>
</comment>
<dbReference type="EC" id="1.1.2.3" evidence="15"/>
<feature type="compositionally biased region" description="Low complexity" evidence="17">
    <location>
        <begin position="97"/>
        <end position="111"/>
    </location>
</feature>
<accession>A0A6A6DLQ4</accession>
<evidence type="ECO:0000256" key="1">
    <source>
        <dbReference type="ARBA" id="ARBA00001917"/>
    </source>
</evidence>
<dbReference type="InterPro" id="IPR013785">
    <property type="entry name" value="Aldolase_TIM"/>
</dbReference>
<keyword evidence="9" id="KW-0560">Oxidoreductase</keyword>
<dbReference type="InterPro" id="IPR036400">
    <property type="entry name" value="Cyt_B5-like_heme/steroid_sf"/>
</dbReference>
<dbReference type="CDD" id="cd02922">
    <property type="entry name" value="FCB2_FMN"/>
    <property type="match status" value="1"/>
</dbReference>
<dbReference type="PROSITE" id="PS50255">
    <property type="entry name" value="CYTOCHROME_B5_2"/>
    <property type="match status" value="1"/>
</dbReference>